<organism evidence="11 12">
    <name type="scientific">Brevundimonas terrae</name>
    <dbReference type="NCBI Taxonomy" id="363631"/>
    <lineage>
        <taxon>Bacteria</taxon>
        <taxon>Pseudomonadati</taxon>
        <taxon>Pseudomonadota</taxon>
        <taxon>Alphaproteobacteria</taxon>
        <taxon>Caulobacterales</taxon>
        <taxon>Caulobacteraceae</taxon>
        <taxon>Brevundimonas</taxon>
    </lineage>
</organism>
<evidence type="ECO:0000259" key="8">
    <source>
        <dbReference type="Pfam" id="PF00460"/>
    </source>
</evidence>
<comment type="similarity">
    <text evidence="3">Belongs to the flagella basal body rod proteins family.</text>
</comment>
<evidence type="ECO:0000256" key="7">
    <source>
        <dbReference type="SAM" id="Coils"/>
    </source>
</evidence>
<dbReference type="PANTHER" id="PTHR30033:SF1">
    <property type="entry name" value="FLAGELLAR HOOK-ASSOCIATED PROTEIN 1"/>
    <property type="match status" value="1"/>
</dbReference>
<evidence type="ECO:0000256" key="5">
    <source>
        <dbReference type="ARBA" id="ARBA00022525"/>
    </source>
</evidence>
<keyword evidence="7" id="KW-0175">Coiled coil</keyword>
<feature type="domain" description="Flagellar hook-associated protein FlgK helical" evidence="10">
    <location>
        <begin position="90"/>
        <end position="313"/>
    </location>
</feature>
<evidence type="ECO:0000259" key="10">
    <source>
        <dbReference type="Pfam" id="PF22638"/>
    </source>
</evidence>
<comment type="subcellular location">
    <subcellularLocation>
        <location evidence="1">Bacterial flagellum basal body</location>
    </subcellularLocation>
    <subcellularLocation>
        <location evidence="2">Secreted</location>
    </subcellularLocation>
</comment>
<dbReference type="Proteomes" id="UP001500791">
    <property type="component" value="Unassembled WGS sequence"/>
</dbReference>
<name>A0ABN0YCW6_9CAUL</name>
<keyword evidence="12" id="KW-1185">Reference proteome</keyword>
<dbReference type="InterPro" id="IPR010930">
    <property type="entry name" value="Flg_bb/hook_C_dom"/>
</dbReference>
<accession>A0ABN0YCW6</accession>
<evidence type="ECO:0000313" key="11">
    <source>
        <dbReference type="EMBL" id="GAA0391383.1"/>
    </source>
</evidence>
<evidence type="ECO:0000256" key="3">
    <source>
        <dbReference type="ARBA" id="ARBA00009677"/>
    </source>
</evidence>
<dbReference type="Pfam" id="PF00460">
    <property type="entry name" value="Flg_bb_rod"/>
    <property type="match status" value="1"/>
</dbReference>
<evidence type="ECO:0000259" key="9">
    <source>
        <dbReference type="Pfam" id="PF06429"/>
    </source>
</evidence>
<sequence length="704" mass="72811">MSLGLIMNNATAGINTAQSQLRVVSDNVSNIHTPGYVRKIADQRSLTTQGVGSGVEIARVRLATDRFLQASTLNASADAGRETVRYELYDRIQSLFGDPGGDTSFFSSIDKLFGEFATAAEMPTSAAARQSAIWKTQAVFDEAKRITGQIQAVREDADGRIQSSVETINGLLEQIDKLNREITRATVTGADSTGAQNAQAILVDELSGFMDVRLTPRSTGGVEIRTGAGLLLVGNSAGKLEYNRAGAVSGTTNFNDIMVHEPSGSVRSLNEGLVSGELKGLLQLRDVDTAQAAEQLGELTAKLADELNRAHNASTAFPAPSVLEGRNTGMSEITALSGFTGTTTIAVVNAAGVIQNSAEIVFNGGTMTINGVAATPATFLTVLNAQVPGLNASFTDGKLKLEATGGNGVAIADDATAPSSKAGRGFSHFFGLNDLVSTSGISNYETGMTGASQHGFAPGQTVSFRFSDSNGVKIRDIEVAMPAGGGTMTELLAHLNDPVNGAGRHGTFAMNAHGEVTFTGRGSPPAQMSVVNDRTSQAPSGVSMSELFGLGGTRTARSGTFEIRSDIVSNPSNLALGRLDLTAPAGTPALSAANGDGARLLAGAGDVSTRFGAAGGVSGNTSTLSRYASDMAGSIGAKSNLTESAASGASALLNEASSRRNSFEGVNLEEELVLMTTYQQAFNASARLIQAASDMYDTLFGMVR</sequence>
<dbReference type="EMBL" id="BAAAEJ010000007">
    <property type="protein sequence ID" value="GAA0391383.1"/>
    <property type="molecule type" value="Genomic_DNA"/>
</dbReference>
<feature type="domain" description="Flagellar basal body rod protein N-terminal" evidence="8">
    <location>
        <begin position="7"/>
        <end position="36"/>
    </location>
</feature>
<feature type="coiled-coil region" evidence="7">
    <location>
        <begin position="161"/>
        <end position="188"/>
    </location>
</feature>
<gene>
    <name evidence="11" type="primary">flgK</name>
    <name evidence="11" type="ORF">GCM10009093_17510</name>
</gene>
<protein>
    <recommendedName>
        <fullName evidence="4">Flagellar hook-associated protein 1</fullName>
    </recommendedName>
</protein>
<dbReference type="SUPFAM" id="SSF64518">
    <property type="entry name" value="Phase 1 flagellin"/>
    <property type="match status" value="1"/>
</dbReference>
<keyword evidence="11" id="KW-0966">Cell projection</keyword>
<dbReference type="Pfam" id="PF06429">
    <property type="entry name" value="Flg_bbr_C"/>
    <property type="match status" value="1"/>
</dbReference>
<evidence type="ECO:0000256" key="2">
    <source>
        <dbReference type="ARBA" id="ARBA00004613"/>
    </source>
</evidence>
<keyword evidence="11" id="KW-0969">Cilium</keyword>
<evidence type="ECO:0000256" key="4">
    <source>
        <dbReference type="ARBA" id="ARBA00016244"/>
    </source>
</evidence>
<evidence type="ECO:0000313" key="12">
    <source>
        <dbReference type="Proteomes" id="UP001500791"/>
    </source>
</evidence>
<dbReference type="PRINTS" id="PR01005">
    <property type="entry name" value="FLGHOOKAP1"/>
</dbReference>
<proteinExistence type="inferred from homology"/>
<comment type="caution">
    <text evidence="11">The sequence shown here is derived from an EMBL/GenBank/DDBJ whole genome shotgun (WGS) entry which is preliminary data.</text>
</comment>
<feature type="domain" description="Flagellar basal-body/hook protein C-terminal" evidence="9">
    <location>
        <begin position="665"/>
        <end position="699"/>
    </location>
</feature>
<dbReference type="InterPro" id="IPR001444">
    <property type="entry name" value="Flag_bb_rod_N"/>
</dbReference>
<reference evidence="11 12" key="1">
    <citation type="journal article" date="2019" name="Int. J. Syst. Evol. Microbiol.">
        <title>The Global Catalogue of Microorganisms (GCM) 10K type strain sequencing project: providing services to taxonomists for standard genome sequencing and annotation.</title>
        <authorList>
            <consortium name="The Broad Institute Genomics Platform"/>
            <consortium name="The Broad Institute Genome Sequencing Center for Infectious Disease"/>
            <person name="Wu L."/>
            <person name="Ma J."/>
        </authorList>
    </citation>
    <scope>NUCLEOTIDE SEQUENCE [LARGE SCALE GENOMIC DNA]</scope>
    <source>
        <strain evidence="11 12">JCM 13476</strain>
    </source>
</reference>
<keyword evidence="6" id="KW-0975">Bacterial flagellum</keyword>
<dbReference type="PANTHER" id="PTHR30033">
    <property type="entry name" value="FLAGELLAR HOOK-ASSOCIATED PROTEIN 1"/>
    <property type="match status" value="1"/>
</dbReference>
<keyword evidence="5" id="KW-0964">Secreted</keyword>
<dbReference type="NCBIfam" id="TIGR02492">
    <property type="entry name" value="flgK_ends"/>
    <property type="match status" value="1"/>
</dbReference>
<dbReference type="RefSeq" id="WP_167176860.1">
    <property type="nucleotide sequence ID" value="NZ_BAAAEJ010000007.1"/>
</dbReference>
<evidence type="ECO:0000256" key="6">
    <source>
        <dbReference type="ARBA" id="ARBA00023143"/>
    </source>
</evidence>
<evidence type="ECO:0000256" key="1">
    <source>
        <dbReference type="ARBA" id="ARBA00004117"/>
    </source>
</evidence>
<dbReference type="InterPro" id="IPR002371">
    <property type="entry name" value="FlgK"/>
</dbReference>
<dbReference type="Pfam" id="PF22638">
    <property type="entry name" value="FlgK_D1"/>
    <property type="match status" value="1"/>
</dbReference>
<keyword evidence="11" id="KW-0282">Flagellum</keyword>
<dbReference type="InterPro" id="IPR053927">
    <property type="entry name" value="FlgK_helical"/>
</dbReference>